<keyword evidence="5" id="KW-0378">Hydrolase</keyword>
<evidence type="ECO:0000256" key="1">
    <source>
        <dbReference type="ARBA" id="ARBA00007277"/>
    </source>
</evidence>
<protein>
    <recommendedName>
        <fullName evidence="2">glycerophosphodiester phosphodiesterase</fullName>
        <ecNumber evidence="2">3.1.4.46</ecNumber>
    </recommendedName>
</protein>
<sequence length="335" mass="36718">MTRPLVVAHRGASGYRPEHSEEAYRLAARLGADAIEPDVVATKDGVLVLRHENEISGTTDVAARPEFASRRTTKEIDGHQLTGWFTEDFTWDELSQLAVRERLPRIRQSSATFDGQLGILRLSDLLDILDETGLGMVLEVKHATYFQSIGLPLDDLIATELRDRGWASTPERLVVESFEQDVLRRLRARDVAGRYVYLVEHGGAPADAVAALGSKAPTYASQRTDAGLAEIAAQGFDGISVDKKVLLQESGGAVRVTDLVDRAHAAGLQVFTWTLRPENRFLAKGHRRGPLASQWGAWMQEWDMLIGAGLDGIFADHPDLAIFAADRASGTGRAR</sequence>
<dbReference type="EMBL" id="LT629695">
    <property type="protein sequence ID" value="SDH31981.1"/>
    <property type="molecule type" value="Genomic_DNA"/>
</dbReference>
<keyword evidence="4" id="KW-0319">Glycerol metabolism</keyword>
<evidence type="ECO:0000256" key="6">
    <source>
        <dbReference type="ARBA" id="ARBA00047512"/>
    </source>
</evidence>
<dbReference type="GO" id="GO:0042597">
    <property type="term" value="C:periplasmic space"/>
    <property type="evidence" value="ECO:0007669"/>
    <property type="project" value="TreeGrafter"/>
</dbReference>
<gene>
    <name evidence="8" type="ORF">SAMN04489720_0930</name>
</gene>
<dbReference type="EC" id="3.1.4.46" evidence="2"/>
<evidence type="ECO:0000313" key="8">
    <source>
        <dbReference type="EMBL" id="SDH31981.1"/>
    </source>
</evidence>
<dbReference type="OrthoDB" id="9758957at2"/>
<dbReference type="GO" id="GO:0008889">
    <property type="term" value="F:glycerophosphodiester phosphodiesterase activity"/>
    <property type="evidence" value="ECO:0007669"/>
    <property type="project" value="UniProtKB-EC"/>
</dbReference>
<evidence type="ECO:0000256" key="3">
    <source>
        <dbReference type="ARBA" id="ARBA00022729"/>
    </source>
</evidence>
<name>A0A1G8BFT2_9MICO</name>
<dbReference type="PANTHER" id="PTHR43620">
    <property type="entry name" value="GLYCEROPHOSPHORYL DIESTER PHOSPHODIESTERASE"/>
    <property type="match status" value="1"/>
</dbReference>
<reference evidence="9" key="1">
    <citation type="submission" date="2016-10" db="EMBL/GenBank/DDBJ databases">
        <authorList>
            <person name="Varghese N."/>
            <person name="Submissions S."/>
        </authorList>
    </citation>
    <scope>NUCLEOTIDE SEQUENCE [LARGE SCALE GENOMIC DNA]</scope>
    <source>
        <strain evidence="9">DSM 22002</strain>
    </source>
</reference>
<dbReference type="STRING" id="399736.SAMN04489720_0930"/>
<dbReference type="GO" id="GO:0006071">
    <property type="term" value="P:glycerol metabolic process"/>
    <property type="evidence" value="ECO:0007669"/>
    <property type="project" value="UniProtKB-KW"/>
</dbReference>
<dbReference type="InterPro" id="IPR030395">
    <property type="entry name" value="GP_PDE_dom"/>
</dbReference>
<evidence type="ECO:0000256" key="2">
    <source>
        <dbReference type="ARBA" id="ARBA00012247"/>
    </source>
</evidence>
<dbReference type="RefSeq" id="WP_092502871.1">
    <property type="nucleotide sequence ID" value="NZ_LT629695.1"/>
</dbReference>
<dbReference type="AlphaFoldDB" id="A0A1G8BFT2"/>
<accession>A0A1G8BFT2</accession>
<keyword evidence="9" id="KW-1185">Reference proteome</keyword>
<dbReference type="InterPro" id="IPR017946">
    <property type="entry name" value="PLC-like_Pdiesterase_TIM-brl"/>
</dbReference>
<comment type="catalytic activity">
    <reaction evidence="6">
        <text>a sn-glycero-3-phosphodiester + H2O = an alcohol + sn-glycerol 3-phosphate + H(+)</text>
        <dbReference type="Rhea" id="RHEA:12969"/>
        <dbReference type="ChEBI" id="CHEBI:15377"/>
        <dbReference type="ChEBI" id="CHEBI:15378"/>
        <dbReference type="ChEBI" id="CHEBI:30879"/>
        <dbReference type="ChEBI" id="CHEBI:57597"/>
        <dbReference type="ChEBI" id="CHEBI:83408"/>
        <dbReference type="EC" id="3.1.4.46"/>
    </reaction>
</comment>
<dbReference type="PROSITE" id="PS51704">
    <property type="entry name" value="GP_PDE"/>
    <property type="match status" value="1"/>
</dbReference>
<proteinExistence type="inferred from homology"/>
<dbReference type="Gene3D" id="3.20.20.190">
    <property type="entry name" value="Phosphatidylinositol (PI) phosphodiesterase"/>
    <property type="match status" value="1"/>
</dbReference>
<dbReference type="Pfam" id="PF03009">
    <property type="entry name" value="GDPD"/>
    <property type="match status" value="1"/>
</dbReference>
<comment type="similarity">
    <text evidence="1">Belongs to the glycerophosphoryl diester phosphodiesterase family.</text>
</comment>
<dbReference type="PANTHER" id="PTHR43620:SF7">
    <property type="entry name" value="GLYCEROPHOSPHODIESTER PHOSPHODIESTERASE GDPD5-RELATED"/>
    <property type="match status" value="1"/>
</dbReference>
<evidence type="ECO:0000256" key="4">
    <source>
        <dbReference type="ARBA" id="ARBA00022798"/>
    </source>
</evidence>
<evidence type="ECO:0000313" key="9">
    <source>
        <dbReference type="Proteomes" id="UP000198822"/>
    </source>
</evidence>
<evidence type="ECO:0000259" key="7">
    <source>
        <dbReference type="PROSITE" id="PS51704"/>
    </source>
</evidence>
<dbReference type="Proteomes" id="UP000198822">
    <property type="component" value="Chromosome I"/>
</dbReference>
<keyword evidence="3" id="KW-0732">Signal</keyword>
<dbReference type="GO" id="GO:0006629">
    <property type="term" value="P:lipid metabolic process"/>
    <property type="evidence" value="ECO:0007669"/>
    <property type="project" value="InterPro"/>
</dbReference>
<evidence type="ECO:0000256" key="5">
    <source>
        <dbReference type="ARBA" id="ARBA00022801"/>
    </source>
</evidence>
<organism evidence="8 9">
    <name type="scientific">Agrococcus jejuensis</name>
    <dbReference type="NCBI Taxonomy" id="399736"/>
    <lineage>
        <taxon>Bacteria</taxon>
        <taxon>Bacillati</taxon>
        <taxon>Actinomycetota</taxon>
        <taxon>Actinomycetes</taxon>
        <taxon>Micrococcales</taxon>
        <taxon>Microbacteriaceae</taxon>
        <taxon>Agrococcus</taxon>
    </lineage>
</organism>
<dbReference type="SUPFAM" id="SSF51695">
    <property type="entry name" value="PLC-like phosphodiesterases"/>
    <property type="match status" value="1"/>
</dbReference>
<feature type="domain" description="GP-PDE" evidence="7">
    <location>
        <begin position="4"/>
        <end position="325"/>
    </location>
</feature>